<evidence type="ECO:0000256" key="12">
    <source>
        <dbReference type="RuleBase" id="RU362010"/>
    </source>
</evidence>
<dbReference type="AlphaFoldDB" id="A0A8J7UJY4"/>
<evidence type="ECO:0000256" key="13">
    <source>
        <dbReference type="SAM" id="MobiDB-lite"/>
    </source>
</evidence>
<keyword evidence="3 12" id="KW-0813">Transport</keyword>
<dbReference type="GO" id="GO:0000287">
    <property type="term" value="F:magnesium ion binding"/>
    <property type="evidence" value="ECO:0007669"/>
    <property type="project" value="TreeGrafter"/>
</dbReference>
<comment type="similarity">
    <text evidence="2 12">Belongs to the CorA metal ion transporter (MIT) (TC 1.A.35) family.</text>
</comment>
<evidence type="ECO:0000313" key="15">
    <source>
        <dbReference type="Proteomes" id="UP000666240"/>
    </source>
</evidence>
<comment type="caution">
    <text evidence="14">The sequence shown here is derived from an EMBL/GenBank/DDBJ whole genome shotgun (WGS) entry which is preliminary data.</text>
</comment>
<evidence type="ECO:0000256" key="3">
    <source>
        <dbReference type="ARBA" id="ARBA00022448"/>
    </source>
</evidence>
<feature type="transmembrane region" description="Helical" evidence="12">
    <location>
        <begin position="332"/>
        <end position="352"/>
    </location>
</feature>
<keyword evidence="15" id="KW-1185">Reference proteome</keyword>
<keyword evidence="5 12" id="KW-0812">Transmembrane</keyword>
<dbReference type="Gene3D" id="1.20.58.340">
    <property type="entry name" value="Magnesium transport protein CorA, transmembrane region"/>
    <property type="match status" value="2"/>
</dbReference>
<sequence>MHIGKKRQKRRSPVGAPPGTLIADPTAIEPALSVTVIAPDGYKAVSRVSLAEVKALKGEWPLIWVDCVGLADVALISELGKIFDLHPLALEDTVNTGQRPKTDFYDEHAFVVLHATDDQPSNRFEQISVFFGESFVVTFQERSGDPFDPVRKRLETEGPNRLRTRKGDYLAYALMDTIIDSYFPSLEAAGTAVEALEEDVFGNWDKQQMSQLHQLRRDTTTMKRWLSPLRDAVAGLTRSDARYVTAETKLYLNDTLDHVTTQLSLAETYRDTVTNLIEMHMSIAQARTNDVINLLTIVSTIFIPLTFLAGIWGMNFDPEVSPWNMPELQWYYGYPFALGVMGLVAILLVAYFRWRRWL</sequence>
<dbReference type="Gene3D" id="3.30.460.20">
    <property type="entry name" value="CorA soluble domain-like"/>
    <property type="match status" value="1"/>
</dbReference>
<dbReference type="SUPFAM" id="SSF143865">
    <property type="entry name" value="CorA soluble domain-like"/>
    <property type="match status" value="1"/>
</dbReference>
<comment type="function">
    <text evidence="11">Mediates influx of magnesium ions. Alternates between open and closed states. Activated by low cytoplasmic Mg(2+) levels. Inactive when cytoplasmic Mg(2+) levels are high.</text>
</comment>
<evidence type="ECO:0000256" key="9">
    <source>
        <dbReference type="ARBA" id="ARBA00023136"/>
    </source>
</evidence>
<evidence type="ECO:0000256" key="4">
    <source>
        <dbReference type="ARBA" id="ARBA00022475"/>
    </source>
</evidence>
<dbReference type="InterPro" id="IPR045861">
    <property type="entry name" value="CorA_cytoplasmic_dom"/>
</dbReference>
<name>A0A8J7UJY4_9HYPH</name>
<gene>
    <name evidence="12 14" type="primary">corA</name>
    <name evidence="14" type="ORF">J5Y06_17955</name>
</gene>
<dbReference type="PANTHER" id="PTHR46494:SF1">
    <property type="entry name" value="CORA FAMILY METAL ION TRANSPORTER (EUROFUNG)"/>
    <property type="match status" value="1"/>
</dbReference>
<reference evidence="14" key="1">
    <citation type="submission" date="2021-03" db="EMBL/GenBank/DDBJ databases">
        <title>Genome sequencing and assembly of Tianweitania sediminis.</title>
        <authorList>
            <person name="Chhetri G."/>
        </authorList>
    </citation>
    <scope>NUCLEOTIDE SEQUENCE</scope>
    <source>
        <strain evidence="14">Z8</strain>
    </source>
</reference>
<comment type="catalytic activity">
    <reaction evidence="10">
        <text>Mg(2+)(in) = Mg(2+)(out)</text>
        <dbReference type="Rhea" id="RHEA:29827"/>
        <dbReference type="ChEBI" id="CHEBI:18420"/>
    </reaction>
</comment>
<evidence type="ECO:0000256" key="7">
    <source>
        <dbReference type="ARBA" id="ARBA00022989"/>
    </source>
</evidence>
<feature type="compositionally biased region" description="Basic residues" evidence="13">
    <location>
        <begin position="1"/>
        <end position="12"/>
    </location>
</feature>
<dbReference type="GO" id="GO:0005886">
    <property type="term" value="C:plasma membrane"/>
    <property type="evidence" value="ECO:0007669"/>
    <property type="project" value="UniProtKB-SubCell"/>
</dbReference>
<dbReference type="GO" id="GO:0050897">
    <property type="term" value="F:cobalt ion binding"/>
    <property type="evidence" value="ECO:0007669"/>
    <property type="project" value="TreeGrafter"/>
</dbReference>
<evidence type="ECO:0000256" key="5">
    <source>
        <dbReference type="ARBA" id="ARBA00022692"/>
    </source>
</evidence>
<dbReference type="CDD" id="cd12828">
    <property type="entry name" value="TmCorA-like_1"/>
    <property type="match status" value="1"/>
</dbReference>
<keyword evidence="7 12" id="KW-1133">Transmembrane helix</keyword>
<evidence type="ECO:0000256" key="8">
    <source>
        <dbReference type="ARBA" id="ARBA00023065"/>
    </source>
</evidence>
<comment type="subcellular location">
    <subcellularLocation>
        <location evidence="1">Cell membrane</location>
        <topology evidence="1">Multi-pass membrane protein</topology>
    </subcellularLocation>
    <subcellularLocation>
        <location evidence="12">Membrane</location>
        <topology evidence="12">Multi-pass membrane protein</topology>
    </subcellularLocation>
</comment>
<dbReference type="GO" id="GO:0015095">
    <property type="term" value="F:magnesium ion transmembrane transporter activity"/>
    <property type="evidence" value="ECO:0007669"/>
    <property type="project" value="UniProtKB-UniRule"/>
</dbReference>
<keyword evidence="8 12" id="KW-0406">Ion transport</keyword>
<dbReference type="NCBIfam" id="TIGR00383">
    <property type="entry name" value="corA"/>
    <property type="match status" value="1"/>
</dbReference>
<dbReference type="InterPro" id="IPR045863">
    <property type="entry name" value="CorA_TM1_TM2"/>
</dbReference>
<accession>A0A8J7UJY4</accession>
<proteinExistence type="inferred from homology"/>
<keyword evidence="6 12" id="KW-0460">Magnesium</keyword>
<keyword evidence="4 12" id="KW-1003">Cell membrane</keyword>
<dbReference type="SUPFAM" id="SSF144083">
    <property type="entry name" value="Magnesium transport protein CorA, transmembrane region"/>
    <property type="match status" value="1"/>
</dbReference>
<feature type="transmembrane region" description="Helical" evidence="12">
    <location>
        <begin position="291"/>
        <end position="312"/>
    </location>
</feature>
<protein>
    <recommendedName>
        <fullName evidence="12">Magnesium transport protein CorA</fullName>
    </recommendedName>
</protein>
<keyword evidence="9 12" id="KW-0472">Membrane</keyword>
<evidence type="ECO:0000256" key="11">
    <source>
        <dbReference type="ARBA" id="ARBA00045497"/>
    </source>
</evidence>
<evidence type="ECO:0000256" key="6">
    <source>
        <dbReference type="ARBA" id="ARBA00022842"/>
    </source>
</evidence>
<evidence type="ECO:0000313" key="14">
    <source>
        <dbReference type="EMBL" id="MBP0440538.1"/>
    </source>
</evidence>
<evidence type="ECO:0000256" key="2">
    <source>
        <dbReference type="ARBA" id="ARBA00009765"/>
    </source>
</evidence>
<dbReference type="PANTHER" id="PTHR46494">
    <property type="entry name" value="CORA FAMILY METAL ION TRANSPORTER (EUROFUNG)"/>
    <property type="match status" value="1"/>
</dbReference>
<organism evidence="14 15">
    <name type="scientific">Tianweitania sediminis</name>
    <dbReference type="NCBI Taxonomy" id="1502156"/>
    <lineage>
        <taxon>Bacteria</taxon>
        <taxon>Pseudomonadati</taxon>
        <taxon>Pseudomonadota</taxon>
        <taxon>Alphaproteobacteria</taxon>
        <taxon>Hyphomicrobiales</taxon>
        <taxon>Phyllobacteriaceae</taxon>
        <taxon>Tianweitania</taxon>
    </lineage>
</organism>
<dbReference type="FunFam" id="1.20.58.340:FF:000004">
    <property type="entry name" value="Magnesium transport protein CorA"/>
    <property type="match status" value="1"/>
</dbReference>
<feature type="region of interest" description="Disordered" evidence="13">
    <location>
        <begin position="1"/>
        <end position="20"/>
    </location>
</feature>
<dbReference type="InterPro" id="IPR002523">
    <property type="entry name" value="MgTranspt_CorA/ZnTranspt_ZntB"/>
</dbReference>
<evidence type="ECO:0000256" key="10">
    <source>
        <dbReference type="ARBA" id="ARBA00034269"/>
    </source>
</evidence>
<dbReference type="EMBL" id="JAGIYY010000008">
    <property type="protein sequence ID" value="MBP0440538.1"/>
    <property type="molecule type" value="Genomic_DNA"/>
</dbReference>
<evidence type="ECO:0000256" key="1">
    <source>
        <dbReference type="ARBA" id="ARBA00004651"/>
    </source>
</evidence>
<dbReference type="RefSeq" id="WP_209336571.1">
    <property type="nucleotide sequence ID" value="NZ_JAGIYY010000008.1"/>
</dbReference>
<dbReference type="GO" id="GO:0015087">
    <property type="term" value="F:cobalt ion transmembrane transporter activity"/>
    <property type="evidence" value="ECO:0007669"/>
    <property type="project" value="UniProtKB-UniRule"/>
</dbReference>
<dbReference type="InterPro" id="IPR004488">
    <property type="entry name" value="Mg/Co-transport_prot_CorA"/>
</dbReference>
<dbReference type="Pfam" id="PF01544">
    <property type="entry name" value="CorA"/>
    <property type="match status" value="1"/>
</dbReference>
<dbReference type="Proteomes" id="UP000666240">
    <property type="component" value="Unassembled WGS sequence"/>
</dbReference>